<dbReference type="InterPro" id="IPR028202">
    <property type="entry name" value="Reductase_C"/>
</dbReference>
<evidence type="ECO:0000256" key="2">
    <source>
        <dbReference type="ARBA" id="ARBA00022630"/>
    </source>
</evidence>
<proteinExistence type="predicted"/>
<sequence>MRHVAIIGAGQAGSSLAAKLRELGFDGRITLIGDESHPPYQRPPLSKAYLTGKLAADRLALRGTSFYAERGIDLRLATKVTRILPADKRIELGPESLAYDGLVLATGAAPIPLPEAIGGSLANVFTLRTIGDVEAITPHIAAGKRALIVGGGYIGLEVAAALNQAAVDVTLVELQERILGRVAAAETAAYFRTLHAERGVKLLEGVGLVALEGQGSVGKARLSDGSFVDVDFAIVGIGVRPNVALAEAAGLAVENGVSVDAQGRTSEAGIWAAGDCASFLWNGRRIRIESVPHAIDQAETVAANVLGAKRDYRPRPWFWSDQFDVKLQIAGLNGGYDRIVERKGAKPGSCSYWYFAGETLLACDAINDARAYMTAKKLIDAGRSPSPADVADGVLA</sequence>
<reference evidence="7 8" key="1">
    <citation type="submission" date="2019-03" db="EMBL/GenBank/DDBJ databases">
        <title>Genomic Encyclopedia of Type Strains, Phase IV (KMG-V): Genome sequencing to study the core and pangenomes of soil and plant-associated prokaryotes.</title>
        <authorList>
            <person name="Whitman W."/>
        </authorList>
    </citation>
    <scope>NUCLEOTIDE SEQUENCE [LARGE SCALE GENOMIC DNA]</scope>
    <source>
        <strain evidence="7 8">23C40</strain>
    </source>
</reference>
<keyword evidence="7" id="KW-0223">Dioxygenase</keyword>
<dbReference type="SUPFAM" id="SSF55424">
    <property type="entry name" value="FAD/NAD-linked reductases, dimerisation (C-terminal) domain"/>
    <property type="match status" value="1"/>
</dbReference>
<evidence type="ECO:0000313" key="7">
    <source>
        <dbReference type="EMBL" id="TCN33769.1"/>
    </source>
</evidence>
<dbReference type="Pfam" id="PF14759">
    <property type="entry name" value="Reductase_C"/>
    <property type="match status" value="1"/>
</dbReference>
<dbReference type="GO" id="GO:0005737">
    <property type="term" value="C:cytoplasm"/>
    <property type="evidence" value="ECO:0007669"/>
    <property type="project" value="TreeGrafter"/>
</dbReference>
<dbReference type="EMBL" id="SLVU01000002">
    <property type="protein sequence ID" value="TCN33769.1"/>
    <property type="molecule type" value="Genomic_DNA"/>
</dbReference>
<dbReference type="InterPro" id="IPR016156">
    <property type="entry name" value="FAD/NAD-linked_Rdtase_dimer_sf"/>
</dbReference>
<dbReference type="PRINTS" id="PR00368">
    <property type="entry name" value="FADPNR"/>
</dbReference>
<dbReference type="AlphaFoldDB" id="A0A4R2C4Y9"/>
<dbReference type="Gene3D" id="3.30.390.30">
    <property type="match status" value="1"/>
</dbReference>
<dbReference type="GO" id="GO:0051213">
    <property type="term" value="F:dioxygenase activity"/>
    <property type="evidence" value="ECO:0007669"/>
    <property type="project" value="UniProtKB-KW"/>
</dbReference>
<evidence type="ECO:0000256" key="3">
    <source>
        <dbReference type="ARBA" id="ARBA00022827"/>
    </source>
</evidence>
<dbReference type="GO" id="GO:0016651">
    <property type="term" value="F:oxidoreductase activity, acting on NAD(P)H"/>
    <property type="evidence" value="ECO:0007669"/>
    <property type="project" value="TreeGrafter"/>
</dbReference>
<evidence type="ECO:0000259" key="5">
    <source>
        <dbReference type="Pfam" id="PF07992"/>
    </source>
</evidence>
<dbReference type="InterPro" id="IPR050446">
    <property type="entry name" value="FAD-oxidoreductase/Apoptosis"/>
</dbReference>
<comment type="caution">
    <text evidence="7">The sequence shown here is derived from an EMBL/GenBank/DDBJ whole genome shotgun (WGS) entry which is preliminary data.</text>
</comment>
<keyword evidence="2" id="KW-0285">Flavoprotein</keyword>
<dbReference type="PANTHER" id="PTHR43557">
    <property type="entry name" value="APOPTOSIS-INDUCING FACTOR 1"/>
    <property type="match status" value="1"/>
</dbReference>
<name>A0A4R2C4Y9_9HYPH</name>
<feature type="domain" description="Reductase C-terminal" evidence="6">
    <location>
        <begin position="317"/>
        <end position="392"/>
    </location>
</feature>
<gene>
    <name evidence="7" type="ORF">EV184_10275</name>
</gene>
<evidence type="ECO:0000259" key="6">
    <source>
        <dbReference type="Pfam" id="PF14759"/>
    </source>
</evidence>
<evidence type="ECO:0000313" key="8">
    <source>
        <dbReference type="Proteomes" id="UP000295043"/>
    </source>
</evidence>
<keyword evidence="4" id="KW-0560">Oxidoreductase</keyword>
<organism evidence="7 8">
    <name type="scientific">Sinorhizobium americanum</name>
    <dbReference type="NCBI Taxonomy" id="194963"/>
    <lineage>
        <taxon>Bacteria</taxon>
        <taxon>Pseudomonadati</taxon>
        <taxon>Pseudomonadota</taxon>
        <taxon>Alphaproteobacteria</taxon>
        <taxon>Hyphomicrobiales</taxon>
        <taxon>Rhizobiaceae</taxon>
        <taxon>Sinorhizobium/Ensifer group</taxon>
        <taxon>Sinorhizobium</taxon>
    </lineage>
</organism>
<dbReference type="PANTHER" id="PTHR43557:SF2">
    <property type="entry name" value="RIESKE DOMAIN-CONTAINING PROTEIN-RELATED"/>
    <property type="match status" value="1"/>
</dbReference>
<dbReference type="Gene3D" id="3.50.50.60">
    <property type="entry name" value="FAD/NAD(P)-binding domain"/>
    <property type="match status" value="2"/>
</dbReference>
<dbReference type="InterPro" id="IPR036188">
    <property type="entry name" value="FAD/NAD-bd_sf"/>
</dbReference>
<accession>A0A4R2C4Y9</accession>
<dbReference type="SUPFAM" id="SSF51905">
    <property type="entry name" value="FAD/NAD(P)-binding domain"/>
    <property type="match status" value="2"/>
</dbReference>
<dbReference type="Proteomes" id="UP000295043">
    <property type="component" value="Unassembled WGS sequence"/>
</dbReference>
<evidence type="ECO:0000256" key="4">
    <source>
        <dbReference type="ARBA" id="ARBA00023002"/>
    </source>
</evidence>
<dbReference type="Pfam" id="PF07992">
    <property type="entry name" value="Pyr_redox_2"/>
    <property type="match status" value="1"/>
</dbReference>
<dbReference type="InterPro" id="IPR023753">
    <property type="entry name" value="FAD/NAD-binding_dom"/>
</dbReference>
<dbReference type="RefSeq" id="WP_132072962.1">
    <property type="nucleotide sequence ID" value="NZ_SLVU01000002.1"/>
</dbReference>
<feature type="domain" description="FAD/NAD(P)-binding" evidence="5">
    <location>
        <begin position="3"/>
        <end position="298"/>
    </location>
</feature>
<keyword evidence="3" id="KW-0274">FAD</keyword>
<protein>
    <submittedName>
        <fullName evidence="7">3-phenylpropionate/trans-cinnamate dioxygenase ferredoxin reductase subunit</fullName>
    </submittedName>
</protein>
<evidence type="ECO:0000256" key="1">
    <source>
        <dbReference type="ARBA" id="ARBA00001974"/>
    </source>
</evidence>
<dbReference type="PRINTS" id="PR00411">
    <property type="entry name" value="PNDRDTASEI"/>
</dbReference>
<comment type="cofactor">
    <cofactor evidence="1">
        <name>FAD</name>
        <dbReference type="ChEBI" id="CHEBI:57692"/>
    </cofactor>
</comment>